<dbReference type="GO" id="GO:0030170">
    <property type="term" value="F:pyridoxal phosphate binding"/>
    <property type="evidence" value="ECO:0007669"/>
    <property type="project" value="InterPro"/>
</dbReference>
<evidence type="ECO:0000313" key="7">
    <source>
        <dbReference type="EMBL" id="KAB7740577.1"/>
    </source>
</evidence>
<dbReference type="InterPro" id="IPR015422">
    <property type="entry name" value="PyrdxlP-dep_Trfase_small"/>
</dbReference>
<dbReference type="GO" id="GO:0003700">
    <property type="term" value="F:DNA-binding transcription factor activity"/>
    <property type="evidence" value="ECO:0007669"/>
    <property type="project" value="InterPro"/>
</dbReference>
<evidence type="ECO:0000313" key="8">
    <source>
        <dbReference type="Proteomes" id="UP000468901"/>
    </source>
</evidence>
<reference evidence="7 8" key="1">
    <citation type="submission" date="2019-09" db="EMBL/GenBank/DDBJ databases">
        <title>Parvibaculum sedimenti sp. nov., isolated from sediment.</title>
        <authorList>
            <person name="Wang Y."/>
        </authorList>
    </citation>
    <scope>NUCLEOTIDE SEQUENCE [LARGE SCALE GENOMIC DNA]</scope>
    <source>
        <strain evidence="7 8">HXT-9</strain>
    </source>
</reference>
<dbReference type="InterPro" id="IPR036388">
    <property type="entry name" value="WH-like_DNA-bd_sf"/>
</dbReference>
<keyword evidence="2" id="KW-0663">Pyridoxal phosphate</keyword>
<keyword evidence="7" id="KW-0032">Aminotransferase</keyword>
<dbReference type="Proteomes" id="UP000468901">
    <property type="component" value="Unassembled WGS sequence"/>
</dbReference>
<evidence type="ECO:0000256" key="1">
    <source>
        <dbReference type="ARBA" id="ARBA00005384"/>
    </source>
</evidence>
<evidence type="ECO:0000259" key="6">
    <source>
        <dbReference type="PROSITE" id="PS50949"/>
    </source>
</evidence>
<dbReference type="InterPro" id="IPR051446">
    <property type="entry name" value="HTH_trans_reg/aminotransferase"/>
</dbReference>
<dbReference type="Gene3D" id="3.40.640.10">
    <property type="entry name" value="Type I PLP-dependent aspartate aminotransferase-like (Major domain)"/>
    <property type="match status" value="1"/>
</dbReference>
<organism evidence="7 8">
    <name type="scientific">Parvibaculum sedimenti</name>
    <dbReference type="NCBI Taxonomy" id="2608632"/>
    <lineage>
        <taxon>Bacteria</taxon>
        <taxon>Pseudomonadati</taxon>
        <taxon>Pseudomonadota</taxon>
        <taxon>Alphaproteobacteria</taxon>
        <taxon>Hyphomicrobiales</taxon>
        <taxon>Parvibaculaceae</taxon>
        <taxon>Parvibaculum</taxon>
    </lineage>
</organism>
<dbReference type="EMBL" id="WESC01000006">
    <property type="protein sequence ID" value="KAB7740577.1"/>
    <property type="molecule type" value="Genomic_DNA"/>
</dbReference>
<dbReference type="CDD" id="cd00609">
    <property type="entry name" value="AAT_like"/>
    <property type="match status" value="1"/>
</dbReference>
<sequence>MAIVSQGLIVELGQRPDDTRPAADRICDAVLRQIERKVLVSGTRLPSIRAMAAACGTSRHAVVDAYDRLTAQGYLDARPGAGFYVAEGHRRLAPEPEDTRNYDVAWLIREVLETSDDWLKVGGPWLPDDWMDVEAMQQVVRSLGRGDITHLTRYGPPLGYLPLRRELQGMMARLGVELGLEQILTTGGTSQGFDLILRSLIKPGDAVLVEDPGYYNLFGYLRFHGARLIGVPRRVDGPDVDALCRLATEHGARIFFTQSALQNPTGSDTSPAVAHRLLQAAKELDLILVEDDTYCDLDPIQGVRLATLDQLDRVLYVRSFSKALSGSLRVGFVAASRELIDNLANIKVLSSISTSLFGEKLVCRLLTDGHYGRYLRRMHERIVEARNSALRLLRDAGMEIFLEPRGGNFLWARFPGIDDAKQLSERARRQGVILGVGEVFRPNLERSPWMRFNVALCDDPRLGRFLNQIRGEDEED</sequence>
<dbReference type="SMART" id="SM00345">
    <property type="entry name" value="HTH_GNTR"/>
    <property type="match status" value="1"/>
</dbReference>
<dbReference type="InterPro" id="IPR004839">
    <property type="entry name" value="Aminotransferase_I/II_large"/>
</dbReference>
<proteinExistence type="inferred from homology"/>
<evidence type="ECO:0000256" key="4">
    <source>
        <dbReference type="ARBA" id="ARBA00023125"/>
    </source>
</evidence>
<protein>
    <submittedName>
        <fullName evidence="7">Aminotransferase class I/II-fold pyridoxal phosphate-dependent enzyme</fullName>
    </submittedName>
</protein>
<keyword evidence="3" id="KW-0805">Transcription regulation</keyword>
<keyword evidence="4" id="KW-0238">DNA-binding</keyword>
<dbReference type="Pfam" id="PF00392">
    <property type="entry name" value="GntR"/>
    <property type="match status" value="1"/>
</dbReference>
<comment type="similarity">
    <text evidence="1">In the C-terminal section; belongs to the class-I pyridoxal-phosphate-dependent aminotransferase family.</text>
</comment>
<dbReference type="PANTHER" id="PTHR46577:SF2">
    <property type="entry name" value="TRANSCRIPTIONAL REGULATORY PROTEIN"/>
    <property type="match status" value="1"/>
</dbReference>
<dbReference type="GO" id="GO:0008483">
    <property type="term" value="F:transaminase activity"/>
    <property type="evidence" value="ECO:0007669"/>
    <property type="project" value="UniProtKB-KW"/>
</dbReference>
<feature type="domain" description="HTH gntR-type" evidence="6">
    <location>
        <begin position="20"/>
        <end position="88"/>
    </location>
</feature>
<evidence type="ECO:0000256" key="3">
    <source>
        <dbReference type="ARBA" id="ARBA00023015"/>
    </source>
</evidence>
<dbReference type="SUPFAM" id="SSF46785">
    <property type="entry name" value="Winged helix' DNA-binding domain"/>
    <property type="match status" value="1"/>
</dbReference>
<dbReference type="Pfam" id="PF00155">
    <property type="entry name" value="Aminotran_1_2"/>
    <property type="match status" value="1"/>
</dbReference>
<comment type="caution">
    <text evidence="7">The sequence shown here is derived from an EMBL/GenBank/DDBJ whole genome shotgun (WGS) entry which is preliminary data.</text>
</comment>
<dbReference type="PROSITE" id="PS50949">
    <property type="entry name" value="HTH_GNTR"/>
    <property type="match status" value="1"/>
</dbReference>
<evidence type="ECO:0000256" key="2">
    <source>
        <dbReference type="ARBA" id="ARBA00022898"/>
    </source>
</evidence>
<dbReference type="InterPro" id="IPR000524">
    <property type="entry name" value="Tscrpt_reg_HTH_GntR"/>
</dbReference>
<accession>A0A6N6VK32</accession>
<dbReference type="GO" id="GO:0003677">
    <property type="term" value="F:DNA binding"/>
    <property type="evidence" value="ECO:0007669"/>
    <property type="project" value="UniProtKB-KW"/>
</dbReference>
<gene>
    <name evidence="7" type="ORF">F2P47_07560</name>
</gene>
<dbReference type="PANTHER" id="PTHR46577">
    <property type="entry name" value="HTH-TYPE TRANSCRIPTIONAL REGULATORY PROTEIN GABR"/>
    <property type="match status" value="1"/>
</dbReference>
<dbReference type="AlphaFoldDB" id="A0A6N6VK32"/>
<dbReference type="InterPro" id="IPR036390">
    <property type="entry name" value="WH_DNA-bd_sf"/>
</dbReference>
<evidence type="ECO:0000256" key="5">
    <source>
        <dbReference type="ARBA" id="ARBA00023163"/>
    </source>
</evidence>
<name>A0A6N6VK32_9HYPH</name>
<dbReference type="Gene3D" id="1.10.10.10">
    <property type="entry name" value="Winged helix-like DNA-binding domain superfamily/Winged helix DNA-binding domain"/>
    <property type="match status" value="1"/>
</dbReference>
<dbReference type="Gene3D" id="3.90.1150.10">
    <property type="entry name" value="Aspartate Aminotransferase, domain 1"/>
    <property type="match status" value="1"/>
</dbReference>
<keyword evidence="8" id="KW-1185">Reference proteome</keyword>
<dbReference type="CDD" id="cd07377">
    <property type="entry name" value="WHTH_GntR"/>
    <property type="match status" value="1"/>
</dbReference>
<dbReference type="InterPro" id="IPR015424">
    <property type="entry name" value="PyrdxlP-dep_Trfase"/>
</dbReference>
<dbReference type="SUPFAM" id="SSF53383">
    <property type="entry name" value="PLP-dependent transferases"/>
    <property type="match status" value="1"/>
</dbReference>
<keyword evidence="7" id="KW-0808">Transferase</keyword>
<dbReference type="InterPro" id="IPR015421">
    <property type="entry name" value="PyrdxlP-dep_Trfase_major"/>
</dbReference>
<keyword evidence="5" id="KW-0804">Transcription</keyword>